<organism evidence="1">
    <name type="scientific">marine sediment metagenome</name>
    <dbReference type="NCBI Taxonomy" id="412755"/>
    <lineage>
        <taxon>unclassified sequences</taxon>
        <taxon>metagenomes</taxon>
        <taxon>ecological metagenomes</taxon>
    </lineage>
</organism>
<sequence length="99" mass="10688">MSDRQNVLLNAAARAFDDQRSPFEGDWLGEHEVTADECFALSSNIGVLLHGYLASPKHEQHALALRGACRAAGMSSEIIDDAAAGLRLKHLGDLMQKGE</sequence>
<proteinExistence type="predicted"/>
<comment type="caution">
    <text evidence="1">The sequence shown here is derived from an EMBL/GenBank/DDBJ whole genome shotgun (WGS) entry which is preliminary data.</text>
</comment>
<protein>
    <submittedName>
        <fullName evidence="1">Uncharacterized protein</fullName>
    </submittedName>
</protein>
<dbReference type="EMBL" id="LAZR01030977">
    <property type="protein sequence ID" value="KKL55061.1"/>
    <property type="molecule type" value="Genomic_DNA"/>
</dbReference>
<evidence type="ECO:0000313" key="1">
    <source>
        <dbReference type="EMBL" id="KKL55061.1"/>
    </source>
</evidence>
<reference evidence="1" key="1">
    <citation type="journal article" date="2015" name="Nature">
        <title>Complex archaea that bridge the gap between prokaryotes and eukaryotes.</title>
        <authorList>
            <person name="Spang A."/>
            <person name="Saw J.H."/>
            <person name="Jorgensen S.L."/>
            <person name="Zaremba-Niedzwiedzka K."/>
            <person name="Martijn J."/>
            <person name="Lind A.E."/>
            <person name="van Eijk R."/>
            <person name="Schleper C."/>
            <person name="Guy L."/>
            <person name="Ettema T.J."/>
        </authorList>
    </citation>
    <scope>NUCLEOTIDE SEQUENCE</scope>
</reference>
<dbReference type="AlphaFoldDB" id="A0A0F9DMM4"/>
<gene>
    <name evidence="1" type="ORF">LCGC14_2259160</name>
</gene>
<accession>A0A0F9DMM4</accession>
<name>A0A0F9DMM4_9ZZZZ</name>